<reference evidence="1" key="1">
    <citation type="submission" date="2024-07" db="EMBL/GenBank/DDBJ databases">
        <title>A survey of Mimosa microsymbionts across Brazilian biomes reveals a high diversity of Paraburkholderia nodulating endemic species, but also that Cupriavidus is common as a symbiont of widespread species.</title>
        <authorList>
            <person name="Rouws L."/>
            <person name="Barauna A."/>
            <person name="Beukes C."/>
            <person name="Rouws J.R.C."/>
            <person name="De Faria S.M."/>
            <person name="Gross E."/>
            <person name="Bueno Dos Reis Junior F."/>
            <person name="Simon M.F."/>
            <person name="Maluk M."/>
            <person name="Odee D.W."/>
            <person name="Kenicer G."/>
            <person name="Young J.P.W."/>
            <person name="Reis V.M."/>
            <person name="Zilli J."/>
            <person name="James E.K."/>
        </authorList>
    </citation>
    <scope>NUCLEOTIDE SEQUENCE</scope>
    <source>
        <strain evidence="1">EG181B</strain>
    </source>
</reference>
<gene>
    <name evidence="1" type="ORF">AB4Y32_29690</name>
</gene>
<keyword evidence="2" id="KW-1185">Reference proteome</keyword>
<organism evidence="1 2">
    <name type="scientific">Paraburkholderia phymatum</name>
    <dbReference type="NCBI Taxonomy" id="148447"/>
    <lineage>
        <taxon>Bacteria</taxon>
        <taxon>Pseudomonadati</taxon>
        <taxon>Pseudomonadota</taxon>
        <taxon>Betaproteobacteria</taxon>
        <taxon>Burkholderiales</taxon>
        <taxon>Burkholderiaceae</taxon>
        <taxon>Paraburkholderia</taxon>
    </lineage>
</organism>
<sequence length="228" mass="25575">MKPIRFVCGTRVSYDDFATGTALGRSLSLSRYAHPPELVVFDNNTEGLSAIYNLAIAQARDEPAILVFIHDDLHIPDFFLIDRIREGLTHFDIIGLAGNTRRIPRQPAWCFADESFSLETGEFLSGVVGHGSGFPCQNVSFYGPAGRQCKLLDGVLLAVDSDTLQRTGLTFDERFTFDFYDVDFCRQAELRGLRMGTFALSTIHESGGGFNSPRWRDAYVRYLHKYGE</sequence>
<dbReference type="Proteomes" id="UP001558850">
    <property type="component" value="Unassembled WGS sequence"/>
</dbReference>
<protein>
    <submittedName>
        <fullName evidence="1">Glycosyltransferase</fullName>
    </submittedName>
</protein>
<accession>A0ACC6U8F4</accession>
<evidence type="ECO:0000313" key="2">
    <source>
        <dbReference type="Proteomes" id="UP001558850"/>
    </source>
</evidence>
<proteinExistence type="predicted"/>
<dbReference type="EMBL" id="JBFRCH010000025">
    <property type="protein sequence ID" value="MEX3935916.1"/>
    <property type="molecule type" value="Genomic_DNA"/>
</dbReference>
<evidence type="ECO:0000313" key="1">
    <source>
        <dbReference type="EMBL" id="MEX3935916.1"/>
    </source>
</evidence>
<name>A0ACC6U8F4_9BURK</name>
<comment type="caution">
    <text evidence="1">The sequence shown here is derived from an EMBL/GenBank/DDBJ whole genome shotgun (WGS) entry which is preliminary data.</text>
</comment>